<reference evidence="2 3" key="1">
    <citation type="submission" date="2015-09" db="EMBL/GenBank/DDBJ databases">
        <title>Draft genome of the parasitic nematode Teladorsagia circumcincta isolate WARC Sus (inbred).</title>
        <authorList>
            <person name="Mitreva M."/>
        </authorList>
    </citation>
    <scope>NUCLEOTIDE SEQUENCE [LARGE SCALE GENOMIC DNA]</scope>
    <source>
        <strain evidence="2 3">S</strain>
    </source>
</reference>
<dbReference type="EMBL" id="KZ345664">
    <property type="protein sequence ID" value="PIO72483.1"/>
    <property type="molecule type" value="Genomic_DNA"/>
</dbReference>
<dbReference type="Proteomes" id="UP000230423">
    <property type="component" value="Unassembled WGS sequence"/>
</dbReference>
<name>A0A2G9UQP7_TELCI</name>
<keyword evidence="3" id="KW-1185">Reference proteome</keyword>
<feature type="compositionally biased region" description="Basic residues" evidence="1">
    <location>
        <begin position="111"/>
        <end position="136"/>
    </location>
</feature>
<feature type="region of interest" description="Disordered" evidence="1">
    <location>
        <begin position="103"/>
        <end position="164"/>
    </location>
</feature>
<sequence>MRNFRKKDPAKAKRWRFLDAMSFLKNHSCSAAASDCEEYRRITKARTVAAVKVKKCEDEVQSTKSALETLDPSNFEEKDILEAVLRIAEEAFERALKEQQQVEMEYEEFKRQRHSPPPKKPRARTKSLAKASKRSAARAEEEPMSSSNVELFDSSLKSEPDFLS</sequence>
<evidence type="ECO:0000313" key="3">
    <source>
        <dbReference type="Proteomes" id="UP000230423"/>
    </source>
</evidence>
<accession>A0A2G9UQP7</accession>
<organism evidence="2 3">
    <name type="scientific">Teladorsagia circumcincta</name>
    <name type="common">Brown stomach worm</name>
    <name type="synonym">Ostertagia circumcincta</name>
    <dbReference type="NCBI Taxonomy" id="45464"/>
    <lineage>
        <taxon>Eukaryota</taxon>
        <taxon>Metazoa</taxon>
        <taxon>Ecdysozoa</taxon>
        <taxon>Nematoda</taxon>
        <taxon>Chromadorea</taxon>
        <taxon>Rhabditida</taxon>
        <taxon>Rhabditina</taxon>
        <taxon>Rhabditomorpha</taxon>
        <taxon>Strongyloidea</taxon>
        <taxon>Trichostrongylidae</taxon>
        <taxon>Teladorsagia</taxon>
    </lineage>
</organism>
<proteinExistence type="predicted"/>
<dbReference type="AlphaFoldDB" id="A0A2G9UQP7"/>
<gene>
    <name evidence="2" type="ORF">TELCIR_05581</name>
</gene>
<evidence type="ECO:0000256" key="1">
    <source>
        <dbReference type="SAM" id="MobiDB-lite"/>
    </source>
</evidence>
<evidence type="ECO:0000313" key="2">
    <source>
        <dbReference type="EMBL" id="PIO72483.1"/>
    </source>
</evidence>
<protein>
    <submittedName>
        <fullName evidence="2">Uncharacterized protein</fullName>
    </submittedName>
</protein>